<feature type="transmembrane region" description="Helical" evidence="7">
    <location>
        <begin position="267"/>
        <end position="285"/>
    </location>
</feature>
<evidence type="ECO:0000256" key="2">
    <source>
        <dbReference type="ARBA" id="ARBA00022692"/>
    </source>
</evidence>
<dbReference type="AlphaFoldDB" id="A0A1Z5J6I5"/>
<evidence type="ECO:0000256" key="1">
    <source>
        <dbReference type="ARBA" id="ARBA00004141"/>
    </source>
</evidence>
<keyword evidence="11" id="KW-1185">Reference proteome</keyword>
<dbReference type="InterPro" id="IPR003593">
    <property type="entry name" value="AAA+_ATPase"/>
</dbReference>
<accession>A0A1Z5J6I5</accession>
<keyword evidence="2 7" id="KW-0812">Transmembrane</keyword>
<evidence type="ECO:0000259" key="8">
    <source>
        <dbReference type="PROSITE" id="PS50893"/>
    </source>
</evidence>
<evidence type="ECO:0000256" key="6">
    <source>
        <dbReference type="ARBA" id="ARBA00023136"/>
    </source>
</evidence>
<keyword evidence="5 7" id="KW-1133">Transmembrane helix</keyword>
<dbReference type="GO" id="GO:0005524">
    <property type="term" value="F:ATP binding"/>
    <property type="evidence" value="ECO:0007669"/>
    <property type="project" value="UniProtKB-KW"/>
</dbReference>
<dbReference type="PROSITE" id="PS50893">
    <property type="entry name" value="ABC_TRANSPORTER_2"/>
    <property type="match status" value="1"/>
</dbReference>
<feature type="domain" description="ABC transmembrane type-1" evidence="9">
    <location>
        <begin position="30"/>
        <end position="326"/>
    </location>
</feature>
<dbReference type="Pfam" id="PF00664">
    <property type="entry name" value="ABC_membrane"/>
    <property type="match status" value="1"/>
</dbReference>
<dbReference type="PROSITE" id="PS00211">
    <property type="entry name" value="ABC_TRANSPORTER_1"/>
    <property type="match status" value="1"/>
</dbReference>
<comment type="caution">
    <text evidence="10">The sequence shown here is derived from an EMBL/GenBank/DDBJ whole genome shotgun (WGS) entry which is preliminary data.</text>
</comment>
<dbReference type="InterPro" id="IPR039421">
    <property type="entry name" value="Type_1_exporter"/>
</dbReference>
<dbReference type="InParanoid" id="A0A1Z5J6I5"/>
<evidence type="ECO:0000313" key="11">
    <source>
        <dbReference type="Proteomes" id="UP000198406"/>
    </source>
</evidence>
<dbReference type="EMBL" id="BDSP01000010">
    <property type="protein sequence ID" value="GAX09615.1"/>
    <property type="molecule type" value="Genomic_DNA"/>
</dbReference>
<name>A0A1Z5J6I5_FISSO</name>
<dbReference type="InterPro" id="IPR017871">
    <property type="entry name" value="ABC_transporter-like_CS"/>
</dbReference>
<evidence type="ECO:0000256" key="5">
    <source>
        <dbReference type="ARBA" id="ARBA00022989"/>
    </source>
</evidence>
<dbReference type="InterPro" id="IPR011527">
    <property type="entry name" value="ABC1_TM_dom"/>
</dbReference>
<sequence length="611" mass="66911">MSLVLPKNNSKKEVLTRLRAEAALEWQSLLLGSTALLGSSLANQAFPRLLGRFMDQSNRTSNNALVNSPYFLGIVVVGGGLASFMRNTFLGYAENNIATRLRKQLFACLLYQDLEWFETNSEISEDLKNEQKRKISRTPAALVELLRHDVEQTAHHLTRTVANLLRSTSSVVLSAFQMLSLNPALLGVACTVIPAVGAAAMVLRKGLKTTTQRQRELATDLASFVEERLIHSAIIQLSNRRVDEVNAYNALLQENVRISNQSCRQMGFFMGFLFAASSSALFVVMHVGGQAVARGRMTSGQLTSFATYSFLLGLGTSGVIKAMTEFWQGLVSAQRVYDVLDTVTVTANKEKYIFAVKSETPMSITADEIDSIALDHVSFAYQSRASVAVLQDVSLSLQRGQVVALVGKNGSGKSTIAGLLAGLLHPTKGHIRANDTHSWDDIPSKSSFLQVVLQDSALFNNSLLENVRYSMPTATKEQVRVALQRVNGEYLLEKYGFDFQVGWNGSLLSGGERQRLALARAFLSDPAILVLDEPVTGMDAEGEAAVQDAIRACRCDRRALLLITHQGKSLGEADRVAVLREGKIVEEGTLETLKANPTSELVRLMPELLRQ</sequence>
<dbReference type="PROSITE" id="PS50929">
    <property type="entry name" value="ABC_TM1F"/>
    <property type="match status" value="1"/>
</dbReference>
<evidence type="ECO:0000313" key="10">
    <source>
        <dbReference type="EMBL" id="GAX09615.1"/>
    </source>
</evidence>
<dbReference type="Gene3D" id="3.40.50.300">
    <property type="entry name" value="P-loop containing nucleotide triphosphate hydrolases"/>
    <property type="match status" value="1"/>
</dbReference>
<dbReference type="InterPro" id="IPR003439">
    <property type="entry name" value="ABC_transporter-like_ATP-bd"/>
</dbReference>
<dbReference type="InterPro" id="IPR036640">
    <property type="entry name" value="ABC1_TM_sf"/>
</dbReference>
<dbReference type="PANTHER" id="PTHR43394">
    <property type="entry name" value="ATP-DEPENDENT PERMEASE MDL1, MITOCHONDRIAL"/>
    <property type="match status" value="1"/>
</dbReference>
<comment type="subcellular location">
    <subcellularLocation>
        <location evidence="1">Membrane</location>
        <topology evidence="1">Multi-pass membrane protein</topology>
    </subcellularLocation>
</comment>
<protein>
    <recommendedName>
        <fullName evidence="12">ATP-binding cassette, subfamily B (MDR/TAP), member 10</fullName>
    </recommendedName>
</protein>
<proteinExistence type="predicted"/>
<dbReference type="PANTHER" id="PTHR43394:SF1">
    <property type="entry name" value="ATP-BINDING CASSETTE SUB-FAMILY B MEMBER 10, MITOCHONDRIAL"/>
    <property type="match status" value="1"/>
</dbReference>
<dbReference type="GO" id="GO:0016887">
    <property type="term" value="F:ATP hydrolysis activity"/>
    <property type="evidence" value="ECO:0007669"/>
    <property type="project" value="InterPro"/>
</dbReference>
<dbReference type="SMART" id="SM00382">
    <property type="entry name" value="AAA"/>
    <property type="match status" value="1"/>
</dbReference>
<evidence type="ECO:0008006" key="12">
    <source>
        <dbReference type="Google" id="ProtNLM"/>
    </source>
</evidence>
<evidence type="ECO:0000259" key="9">
    <source>
        <dbReference type="PROSITE" id="PS50929"/>
    </source>
</evidence>
<feature type="transmembrane region" description="Helical" evidence="7">
    <location>
        <begin position="64"/>
        <end position="85"/>
    </location>
</feature>
<gene>
    <name evidence="10" type="ORF">FisN_38Lh035</name>
</gene>
<reference evidence="10 11" key="1">
    <citation type="journal article" date="2015" name="Plant Cell">
        <title>Oil accumulation by the oleaginous diatom Fistulifera solaris as revealed by the genome and transcriptome.</title>
        <authorList>
            <person name="Tanaka T."/>
            <person name="Maeda Y."/>
            <person name="Veluchamy A."/>
            <person name="Tanaka M."/>
            <person name="Abida H."/>
            <person name="Marechal E."/>
            <person name="Bowler C."/>
            <person name="Muto M."/>
            <person name="Sunaga Y."/>
            <person name="Tanaka M."/>
            <person name="Yoshino T."/>
            <person name="Taniguchi T."/>
            <person name="Fukuda Y."/>
            <person name="Nemoto M."/>
            <person name="Matsumoto M."/>
            <person name="Wong P.S."/>
            <person name="Aburatani S."/>
            <person name="Fujibuchi W."/>
        </authorList>
    </citation>
    <scope>NUCLEOTIDE SEQUENCE [LARGE SCALE GENOMIC DNA]</scope>
    <source>
        <strain evidence="10 11">JPCC DA0580</strain>
    </source>
</reference>
<evidence type="ECO:0000256" key="7">
    <source>
        <dbReference type="SAM" id="Phobius"/>
    </source>
</evidence>
<organism evidence="10 11">
    <name type="scientific">Fistulifera solaris</name>
    <name type="common">Oleaginous diatom</name>
    <dbReference type="NCBI Taxonomy" id="1519565"/>
    <lineage>
        <taxon>Eukaryota</taxon>
        <taxon>Sar</taxon>
        <taxon>Stramenopiles</taxon>
        <taxon>Ochrophyta</taxon>
        <taxon>Bacillariophyta</taxon>
        <taxon>Bacillariophyceae</taxon>
        <taxon>Bacillariophycidae</taxon>
        <taxon>Naviculales</taxon>
        <taxon>Naviculaceae</taxon>
        <taxon>Fistulifera</taxon>
    </lineage>
</organism>
<dbReference type="Proteomes" id="UP000198406">
    <property type="component" value="Unassembled WGS sequence"/>
</dbReference>
<dbReference type="SUPFAM" id="SSF90123">
    <property type="entry name" value="ABC transporter transmembrane region"/>
    <property type="match status" value="1"/>
</dbReference>
<keyword evidence="3" id="KW-0547">Nucleotide-binding</keyword>
<dbReference type="GO" id="GO:0090374">
    <property type="term" value="P:oligopeptide export from mitochondrion"/>
    <property type="evidence" value="ECO:0007669"/>
    <property type="project" value="TreeGrafter"/>
</dbReference>
<evidence type="ECO:0000256" key="3">
    <source>
        <dbReference type="ARBA" id="ARBA00022741"/>
    </source>
</evidence>
<dbReference type="Pfam" id="PF00005">
    <property type="entry name" value="ABC_tran"/>
    <property type="match status" value="1"/>
</dbReference>
<dbReference type="Gene3D" id="1.20.1560.10">
    <property type="entry name" value="ABC transporter type 1, transmembrane domain"/>
    <property type="match status" value="1"/>
</dbReference>
<dbReference type="InterPro" id="IPR027417">
    <property type="entry name" value="P-loop_NTPase"/>
</dbReference>
<dbReference type="GO" id="GO:0015421">
    <property type="term" value="F:ABC-type oligopeptide transporter activity"/>
    <property type="evidence" value="ECO:0007669"/>
    <property type="project" value="TreeGrafter"/>
</dbReference>
<evidence type="ECO:0000256" key="4">
    <source>
        <dbReference type="ARBA" id="ARBA00022840"/>
    </source>
</evidence>
<dbReference type="SUPFAM" id="SSF52540">
    <property type="entry name" value="P-loop containing nucleoside triphosphate hydrolases"/>
    <property type="match status" value="1"/>
</dbReference>
<keyword evidence="6 7" id="KW-0472">Membrane</keyword>
<dbReference type="GO" id="GO:0005743">
    <property type="term" value="C:mitochondrial inner membrane"/>
    <property type="evidence" value="ECO:0007669"/>
    <property type="project" value="TreeGrafter"/>
</dbReference>
<feature type="domain" description="ABC transporter" evidence="8">
    <location>
        <begin position="372"/>
        <end position="606"/>
    </location>
</feature>
<keyword evidence="4" id="KW-0067">ATP-binding</keyword>
<dbReference type="OrthoDB" id="6500128at2759"/>
<feature type="transmembrane region" description="Helical" evidence="7">
    <location>
        <begin position="184"/>
        <end position="203"/>
    </location>
</feature>